<dbReference type="EMBL" id="QRBI01000120">
    <property type="protein sequence ID" value="RMC07091.1"/>
    <property type="molecule type" value="Genomic_DNA"/>
</dbReference>
<dbReference type="AlphaFoldDB" id="A0A3M0K3U4"/>
<proteinExistence type="predicted"/>
<evidence type="ECO:0000313" key="1">
    <source>
        <dbReference type="EMBL" id="RMC07091.1"/>
    </source>
</evidence>
<sequence length="111" mass="12487">MGEQLVHRMGTKGCSEWGDIRLVTCHYWGSSVSILGPVFFNIFINDLDTGLEGKFSDDMKLGRAVGSLEGREALQRDPDKSEVWAITTHMKFKDKCQTLHLGWATLDVQID</sequence>
<organism evidence="1 2">
    <name type="scientific">Hirundo rustica rustica</name>
    <dbReference type="NCBI Taxonomy" id="333673"/>
    <lineage>
        <taxon>Eukaryota</taxon>
        <taxon>Metazoa</taxon>
        <taxon>Chordata</taxon>
        <taxon>Craniata</taxon>
        <taxon>Vertebrata</taxon>
        <taxon>Euteleostomi</taxon>
        <taxon>Archelosauria</taxon>
        <taxon>Archosauria</taxon>
        <taxon>Dinosauria</taxon>
        <taxon>Saurischia</taxon>
        <taxon>Theropoda</taxon>
        <taxon>Coelurosauria</taxon>
        <taxon>Aves</taxon>
        <taxon>Neognathae</taxon>
        <taxon>Neoaves</taxon>
        <taxon>Telluraves</taxon>
        <taxon>Australaves</taxon>
        <taxon>Passeriformes</taxon>
        <taxon>Sylvioidea</taxon>
        <taxon>Hirundinidae</taxon>
        <taxon>Hirundo</taxon>
    </lineage>
</organism>
<evidence type="ECO:0008006" key="3">
    <source>
        <dbReference type="Google" id="ProtNLM"/>
    </source>
</evidence>
<dbReference type="OrthoDB" id="10484492at2759"/>
<evidence type="ECO:0000313" key="2">
    <source>
        <dbReference type="Proteomes" id="UP000269221"/>
    </source>
</evidence>
<protein>
    <recommendedName>
        <fullName evidence="3">Reverse transcriptase domain-containing protein</fullName>
    </recommendedName>
</protein>
<keyword evidence="2" id="KW-1185">Reference proteome</keyword>
<comment type="caution">
    <text evidence="1">The sequence shown here is derived from an EMBL/GenBank/DDBJ whole genome shotgun (WGS) entry which is preliminary data.</text>
</comment>
<reference evidence="1 2" key="1">
    <citation type="submission" date="2018-07" db="EMBL/GenBank/DDBJ databases">
        <title>A high quality draft genome assembly of the barn swallow (H. rustica rustica).</title>
        <authorList>
            <person name="Formenti G."/>
            <person name="Chiara M."/>
            <person name="Poveda L."/>
            <person name="Francoijs K.-J."/>
            <person name="Bonisoli-Alquati A."/>
            <person name="Canova L."/>
            <person name="Gianfranceschi L."/>
            <person name="Horner D.S."/>
            <person name="Saino N."/>
        </authorList>
    </citation>
    <scope>NUCLEOTIDE SEQUENCE [LARGE SCALE GENOMIC DNA]</scope>
    <source>
        <strain evidence="1">Chelidonia</strain>
        <tissue evidence="1">Blood</tissue>
    </source>
</reference>
<gene>
    <name evidence="1" type="ORF">DUI87_16547</name>
</gene>
<accession>A0A3M0K3U4</accession>
<name>A0A3M0K3U4_HIRRU</name>
<dbReference type="Proteomes" id="UP000269221">
    <property type="component" value="Unassembled WGS sequence"/>
</dbReference>
<dbReference type="STRING" id="333673.A0A3M0K3U4"/>